<reference evidence="1" key="1">
    <citation type="submission" date="2014-09" db="EMBL/GenBank/DDBJ databases">
        <authorList>
            <person name="Magalhaes I.L.F."/>
            <person name="Oliveira U."/>
            <person name="Santos F.R."/>
            <person name="Vidigal T.H.D.A."/>
            <person name="Brescovit A.D."/>
            <person name="Santos A.J."/>
        </authorList>
    </citation>
    <scope>NUCLEOTIDE SEQUENCE</scope>
    <source>
        <tissue evidence="1">Shoot tissue taken approximately 20 cm above the soil surface</tissue>
    </source>
</reference>
<sequence>MNPLIKLCAAVRDALDGRPFDMAVDHHDKIFIICSNDEDAHILADCTYACGNYAIPFYYVKDLIFNDRKL</sequence>
<dbReference type="AlphaFoldDB" id="A0A0A9E1J6"/>
<name>A0A0A9E1J6_ARUDO</name>
<accession>A0A0A9E1J6</accession>
<evidence type="ECO:0000313" key="1">
    <source>
        <dbReference type="EMBL" id="JAD89872.1"/>
    </source>
</evidence>
<reference evidence="1" key="2">
    <citation type="journal article" date="2015" name="Data Brief">
        <title>Shoot transcriptome of the giant reed, Arundo donax.</title>
        <authorList>
            <person name="Barrero R.A."/>
            <person name="Guerrero F.D."/>
            <person name="Moolhuijzen P."/>
            <person name="Goolsby J.A."/>
            <person name="Tidwell J."/>
            <person name="Bellgard S.E."/>
            <person name="Bellgard M.I."/>
        </authorList>
    </citation>
    <scope>NUCLEOTIDE SEQUENCE</scope>
    <source>
        <tissue evidence="1">Shoot tissue taken approximately 20 cm above the soil surface</tissue>
    </source>
</reference>
<proteinExistence type="predicted"/>
<organism evidence="1">
    <name type="scientific">Arundo donax</name>
    <name type="common">Giant reed</name>
    <name type="synonym">Donax arundinaceus</name>
    <dbReference type="NCBI Taxonomy" id="35708"/>
    <lineage>
        <taxon>Eukaryota</taxon>
        <taxon>Viridiplantae</taxon>
        <taxon>Streptophyta</taxon>
        <taxon>Embryophyta</taxon>
        <taxon>Tracheophyta</taxon>
        <taxon>Spermatophyta</taxon>
        <taxon>Magnoliopsida</taxon>
        <taxon>Liliopsida</taxon>
        <taxon>Poales</taxon>
        <taxon>Poaceae</taxon>
        <taxon>PACMAD clade</taxon>
        <taxon>Arundinoideae</taxon>
        <taxon>Arundineae</taxon>
        <taxon>Arundo</taxon>
    </lineage>
</organism>
<protein>
    <submittedName>
        <fullName evidence="1">Uncharacterized protein</fullName>
    </submittedName>
</protein>
<dbReference type="EMBL" id="GBRH01208023">
    <property type="protein sequence ID" value="JAD89872.1"/>
    <property type="molecule type" value="Transcribed_RNA"/>
</dbReference>